<evidence type="ECO:0000313" key="3">
    <source>
        <dbReference type="Proteomes" id="UP000270291"/>
    </source>
</evidence>
<feature type="transmembrane region" description="Helical" evidence="1">
    <location>
        <begin position="31"/>
        <end position="48"/>
    </location>
</feature>
<gene>
    <name evidence="2" type="ORF">EI293_20000</name>
</gene>
<name>A0A3R9MDI8_9BACT</name>
<proteinExistence type="predicted"/>
<dbReference type="Proteomes" id="UP000270291">
    <property type="component" value="Unassembled WGS sequence"/>
</dbReference>
<keyword evidence="1" id="KW-0472">Membrane</keyword>
<reference evidence="2 3" key="1">
    <citation type="submission" date="2018-12" db="EMBL/GenBank/DDBJ databases">
        <authorList>
            <person name="Feng G."/>
            <person name="Zhu H."/>
        </authorList>
    </citation>
    <scope>NUCLEOTIDE SEQUENCE [LARGE SCALE GENOMIC DNA]</scope>
    <source>
        <strain evidence="2 3">LMG 26000</strain>
    </source>
</reference>
<keyword evidence="1" id="KW-0812">Transmembrane</keyword>
<comment type="caution">
    <text evidence="2">The sequence shown here is derived from an EMBL/GenBank/DDBJ whole genome shotgun (WGS) entry which is preliminary data.</text>
</comment>
<protein>
    <submittedName>
        <fullName evidence="2">Uncharacterized protein</fullName>
    </submittedName>
</protein>
<evidence type="ECO:0000256" key="1">
    <source>
        <dbReference type="SAM" id="Phobius"/>
    </source>
</evidence>
<dbReference type="EMBL" id="RWIU01000009">
    <property type="protein sequence ID" value="RSK39505.1"/>
    <property type="molecule type" value="Genomic_DNA"/>
</dbReference>
<sequence length="62" mass="6524">MHLLIATLLAAGLLTGNVVLGYYSAPTEILLTPLVVVATTLLLVPANASDPSPYLAPRWPHC</sequence>
<dbReference type="RefSeq" id="WP_125440323.1">
    <property type="nucleotide sequence ID" value="NZ_RWIU01000009.1"/>
</dbReference>
<organism evidence="2 3">
    <name type="scientific">Hymenobacter perfusus</name>
    <dbReference type="NCBI Taxonomy" id="1236770"/>
    <lineage>
        <taxon>Bacteria</taxon>
        <taxon>Pseudomonadati</taxon>
        <taxon>Bacteroidota</taxon>
        <taxon>Cytophagia</taxon>
        <taxon>Cytophagales</taxon>
        <taxon>Hymenobacteraceae</taxon>
        <taxon>Hymenobacter</taxon>
    </lineage>
</organism>
<keyword evidence="3" id="KW-1185">Reference proteome</keyword>
<accession>A0A3R9MDI8</accession>
<keyword evidence="1" id="KW-1133">Transmembrane helix</keyword>
<dbReference type="AlphaFoldDB" id="A0A3R9MDI8"/>
<evidence type="ECO:0000313" key="2">
    <source>
        <dbReference type="EMBL" id="RSK39505.1"/>
    </source>
</evidence>